<evidence type="ECO:0008006" key="7">
    <source>
        <dbReference type="Google" id="ProtNLM"/>
    </source>
</evidence>
<dbReference type="SUPFAM" id="SSF102114">
    <property type="entry name" value="Radical SAM enzymes"/>
    <property type="match status" value="1"/>
</dbReference>
<dbReference type="Gene3D" id="3.20.20.70">
    <property type="entry name" value="Aldolase class I"/>
    <property type="match status" value="1"/>
</dbReference>
<keyword evidence="4" id="KW-0411">Iron-sulfur</keyword>
<keyword evidence="3" id="KW-0408">Iron</keyword>
<evidence type="ECO:0000256" key="4">
    <source>
        <dbReference type="ARBA" id="ARBA00023014"/>
    </source>
</evidence>
<name>A0A2W4YPC8_9CYAN</name>
<evidence type="ECO:0000313" key="5">
    <source>
        <dbReference type="EMBL" id="PZO48861.1"/>
    </source>
</evidence>
<dbReference type="InterPro" id="IPR058240">
    <property type="entry name" value="rSAM_sf"/>
</dbReference>
<keyword evidence="1" id="KW-0949">S-adenosyl-L-methionine</keyword>
<reference evidence="6" key="1">
    <citation type="submission" date="2018-04" db="EMBL/GenBank/DDBJ databases">
        <authorList>
            <person name="Cornet L."/>
        </authorList>
    </citation>
    <scope>NUCLEOTIDE SEQUENCE [LARGE SCALE GENOMIC DNA]</scope>
</reference>
<dbReference type="EMBL" id="QBMP01000228">
    <property type="protein sequence ID" value="PZO48861.1"/>
    <property type="molecule type" value="Genomic_DNA"/>
</dbReference>
<dbReference type="SFLD" id="SFLDS00029">
    <property type="entry name" value="Radical_SAM"/>
    <property type="match status" value="1"/>
</dbReference>
<dbReference type="GO" id="GO:0046872">
    <property type="term" value="F:metal ion binding"/>
    <property type="evidence" value="ECO:0007669"/>
    <property type="project" value="UniProtKB-KW"/>
</dbReference>
<dbReference type="GO" id="GO:0051536">
    <property type="term" value="F:iron-sulfur cluster binding"/>
    <property type="evidence" value="ECO:0007669"/>
    <property type="project" value="UniProtKB-KW"/>
</dbReference>
<evidence type="ECO:0000256" key="1">
    <source>
        <dbReference type="ARBA" id="ARBA00022691"/>
    </source>
</evidence>
<dbReference type="Proteomes" id="UP000249794">
    <property type="component" value="Unassembled WGS sequence"/>
</dbReference>
<keyword evidence="2" id="KW-0479">Metal-binding</keyword>
<dbReference type="InterPro" id="IPR013785">
    <property type="entry name" value="Aldolase_TIM"/>
</dbReference>
<organism evidence="5 6">
    <name type="scientific">Phormidesmis priestleyi</name>
    <dbReference type="NCBI Taxonomy" id="268141"/>
    <lineage>
        <taxon>Bacteria</taxon>
        <taxon>Bacillati</taxon>
        <taxon>Cyanobacteriota</taxon>
        <taxon>Cyanophyceae</taxon>
        <taxon>Leptolyngbyales</taxon>
        <taxon>Leptolyngbyaceae</taxon>
        <taxon>Phormidesmis</taxon>
    </lineage>
</organism>
<sequence length="284" mass="31296">MTFKERQSRDRGVIENNRLMELHLYPGNRCNRDCDFCTVFGSPKGEYLEYTADHLDAALRSVMLHEQGALKFYGGEPTLDHKNVIWAIAYLRSSAFTGAIVIYSNGIRADQLIQILESDPLHNTTASLNYSITTGDGAPQMPIPSLQRLEAYEEINPGAIAIGHPDIVDSGRGVDPFTGEETRPKVNSQCPHCYPVLKSDGQFHACPFAIENNAPHFQLGTIDSDPAAIAQNFSNFFTWLDTVHQPYAEAHNLPACTVCWKHLAELPTPQAAQADAQILASGVV</sequence>
<reference evidence="5 6" key="2">
    <citation type="submission" date="2018-06" db="EMBL/GenBank/DDBJ databases">
        <title>Metagenomic assembly of (sub)arctic Cyanobacteria and their associated microbiome from non-axenic cultures.</title>
        <authorList>
            <person name="Baurain D."/>
        </authorList>
    </citation>
    <scope>NUCLEOTIDE SEQUENCE [LARGE SCALE GENOMIC DNA]</scope>
    <source>
        <strain evidence="5">ULC027bin1</strain>
    </source>
</reference>
<protein>
    <recommendedName>
        <fullName evidence="7">Radical SAM protein</fullName>
    </recommendedName>
</protein>
<proteinExistence type="predicted"/>
<evidence type="ECO:0000256" key="2">
    <source>
        <dbReference type="ARBA" id="ARBA00022723"/>
    </source>
</evidence>
<evidence type="ECO:0000313" key="6">
    <source>
        <dbReference type="Proteomes" id="UP000249794"/>
    </source>
</evidence>
<accession>A0A2W4YPC8</accession>
<dbReference type="CDD" id="cd01335">
    <property type="entry name" value="Radical_SAM"/>
    <property type="match status" value="1"/>
</dbReference>
<comment type="caution">
    <text evidence="5">The sequence shown here is derived from an EMBL/GenBank/DDBJ whole genome shotgun (WGS) entry which is preliminary data.</text>
</comment>
<gene>
    <name evidence="5" type="ORF">DCF15_17515</name>
</gene>
<dbReference type="GO" id="GO:0003824">
    <property type="term" value="F:catalytic activity"/>
    <property type="evidence" value="ECO:0007669"/>
    <property type="project" value="InterPro"/>
</dbReference>
<dbReference type="InterPro" id="IPR007197">
    <property type="entry name" value="rSAM"/>
</dbReference>
<evidence type="ECO:0000256" key="3">
    <source>
        <dbReference type="ARBA" id="ARBA00023004"/>
    </source>
</evidence>
<dbReference type="AlphaFoldDB" id="A0A2W4YPC8"/>